<gene>
    <name evidence="1" type="ORF">ENH63_20025</name>
</gene>
<reference evidence="1" key="1">
    <citation type="journal article" date="2020" name="mSystems">
        <title>Genome- and Community-Level Interaction Insights into Carbon Utilization and Element Cycling Functions of Hydrothermarchaeota in Hydrothermal Sediment.</title>
        <authorList>
            <person name="Zhou Z."/>
            <person name="Liu Y."/>
            <person name="Xu W."/>
            <person name="Pan J."/>
            <person name="Luo Z.H."/>
            <person name="Li M."/>
        </authorList>
    </citation>
    <scope>NUCLEOTIDE SEQUENCE [LARGE SCALE GENOMIC DNA]</scope>
    <source>
        <strain evidence="1">HyVt-323</strain>
    </source>
</reference>
<organism evidence="1">
    <name type="scientific">Sulfitobacter litoralis</name>
    <dbReference type="NCBI Taxonomy" id="335975"/>
    <lineage>
        <taxon>Bacteria</taxon>
        <taxon>Pseudomonadati</taxon>
        <taxon>Pseudomonadota</taxon>
        <taxon>Alphaproteobacteria</taxon>
        <taxon>Rhodobacterales</taxon>
        <taxon>Roseobacteraceae</taxon>
        <taxon>Sulfitobacter</taxon>
    </lineage>
</organism>
<dbReference type="Proteomes" id="UP000885704">
    <property type="component" value="Unassembled WGS sequence"/>
</dbReference>
<proteinExistence type="predicted"/>
<accession>A0A7V1A787</accession>
<dbReference type="EMBL" id="DRFN01000062">
    <property type="protein sequence ID" value="HDZ54017.1"/>
    <property type="molecule type" value="Genomic_DNA"/>
</dbReference>
<comment type="caution">
    <text evidence="1">The sequence shown here is derived from an EMBL/GenBank/DDBJ whole genome shotgun (WGS) entry which is preliminary data.</text>
</comment>
<name>A0A7V1A787_9RHOB</name>
<dbReference type="AlphaFoldDB" id="A0A7V1A787"/>
<protein>
    <submittedName>
        <fullName evidence="1">Uncharacterized protein</fullName>
    </submittedName>
</protein>
<evidence type="ECO:0000313" key="1">
    <source>
        <dbReference type="EMBL" id="HDZ54017.1"/>
    </source>
</evidence>
<sequence length="60" mass="6298">MLSASVSLSACEQYTERTSPCFDRSGEPVVSRATISFAATAPVSGANGKDCTFEALPRPE</sequence>